<evidence type="ECO:0000313" key="2">
    <source>
        <dbReference type="EMBL" id="EKP95680.1"/>
    </source>
</evidence>
<evidence type="ECO:0000259" key="1">
    <source>
        <dbReference type="PROSITE" id="PS51725"/>
    </source>
</evidence>
<dbReference type="SUPFAM" id="SSF54909">
    <property type="entry name" value="Dimeric alpha+beta barrel"/>
    <property type="match status" value="1"/>
</dbReference>
<dbReference type="InterPro" id="IPR011008">
    <property type="entry name" value="Dimeric_a/b-barrel"/>
</dbReference>
<dbReference type="RefSeq" id="WP_006903708.1">
    <property type="nucleotide sequence ID" value="NZ_JH976535.1"/>
</dbReference>
<dbReference type="Proteomes" id="UP000005710">
    <property type="component" value="Unassembled WGS sequence"/>
</dbReference>
<dbReference type="EMBL" id="AENY02000002">
    <property type="protein sequence ID" value="EKP95680.1"/>
    <property type="molecule type" value="Genomic_DNA"/>
</dbReference>
<dbReference type="Pfam" id="PF03992">
    <property type="entry name" value="ABM"/>
    <property type="match status" value="1"/>
</dbReference>
<reference evidence="2" key="1">
    <citation type="submission" date="2010-10" db="EMBL/GenBank/DDBJ databases">
        <authorList>
            <consortium name="US DOE Joint Genome Institute (JGI-PGF)"/>
            <person name="Lucas S."/>
            <person name="Copeland A."/>
            <person name="Lapidus A."/>
            <person name="Bruce D."/>
            <person name="Goodwin L."/>
            <person name="Pitluck S."/>
            <person name="Kyrpides N."/>
            <person name="Mavromatis K."/>
            <person name="Detter J.C."/>
            <person name="Han C."/>
            <person name="Land M."/>
            <person name="Hauser L."/>
            <person name="Markowitz V."/>
            <person name="Cheng J.-F."/>
            <person name="Hugenholtz P."/>
            <person name="Woyke T."/>
            <person name="Wu D."/>
            <person name="Pukall R."/>
            <person name="Wahrenburg C."/>
            <person name="Brambilla E."/>
            <person name="Klenk H.-P."/>
            <person name="Eisen J.A."/>
        </authorList>
    </citation>
    <scope>NUCLEOTIDE SEQUENCE [LARGE SCALE GENOMIC DNA]</scope>
    <source>
        <strain evidence="2">DSM 13965</strain>
    </source>
</reference>
<dbReference type="STRING" id="867903.ThesuDRAFT_01439"/>
<dbReference type="PANTHER" id="PTHR34474:SF2">
    <property type="entry name" value="SIGNAL TRANSDUCTION PROTEIN TRAP"/>
    <property type="match status" value="1"/>
</dbReference>
<comment type="caution">
    <text evidence="2">The sequence shown here is derived from an EMBL/GenBank/DDBJ whole genome shotgun (WGS) entry which is preliminary data.</text>
</comment>
<dbReference type="HOGENOM" id="CLU_141544_1_1_9"/>
<keyword evidence="3" id="KW-1185">Reference proteome</keyword>
<dbReference type="Gene3D" id="3.30.70.100">
    <property type="match status" value="1"/>
</dbReference>
<feature type="domain" description="ABM" evidence="1">
    <location>
        <begin position="2"/>
        <end position="109"/>
    </location>
</feature>
<organism evidence="2 3">
    <name type="scientific">Thermaerobacter subterraneus DSM 13965</name>
    <dbReference type="NCBI Taxonomy" id="867903"/>
    <lineage>
        <taxon>Bacteria</taxon>
        <taxon>Bacillati</taxon>
        <taxon>Bacillota</taxon>
        <taxon>Clostridia</taxon>
        <taxon>Eubacteriales</taxon>
        <taxon>Clostridiales Family XVII. Incertae Sedis</taxon>
        <taxon>Thermaerobacter</taxon>
    </lineage>
</organism>
<proteinExistence type="predicted"/>
<dbReference type="AlphaFoldDB" id="K6P3Q1"/>
<dbReference type="eggNOG" id="COG2329">
    <property type="taxonomic scope" value="Bacteria"/>
</dbReference>
<dbReference type="OrthoDB" id="384737at2"/>
<protein>
    <submittedName>
        <fullName evidence="2">Enzyme involved in biosynthesis of extracellular polysaccharides</fullName>
    </submittedName>
</protein>
<reference evidence="2" key="2">
    <citation type="submission" date="2012-10" db="EMBL/GenBank/DDBJ databases">
        <title>Improved high-quality draft of Thermaerobacter subterraneus C21, DSM 13965.</title>
        <authorList>
            <consortium name="DOE Joint Genome Institute"/>
            <person name="Eisen J."/>
            <person name="Huntemann M."/>
            <person name="Wei C.-L."/>
            <person name="Han J."/>
            <person name="Detter J.C."/>
            <person name="Han C."/>
            <person name="Tapia R."/>
            <person name="Chen A."/>
            <person name="Kyrpides N."/>
            <person name="Mavromatis K."/>
            <person name="Markowitz V."/>
            <person name="Szeto E."/>
            <person name="Ivanova N."/>
            <person name="Mikhailova N."/>
            <person name="Ovchinnikova G."/>
            <person name="Pagani I."/>
            <person name="Pati A."/>
            <person name="Goodwin L."/>
            <person name="Nordberg H.P."/>
            <person name="Cantor M.N."/>
            <person name="Hua S.X."/>
            <person name="Woyke T."/>
            <person name="Eisen J."/>
            <person name="Klenk H.-P."/>
        </authorList>
    </citation>
    <scope>NUCLEOTIDE SEQUENCE [LARGE SCALE GENOMIC DNA]</scope>
    <source>
        <strain evidence="2">DSM 13965</strain>
    </source>
</reference>
<dbReference type="InterPro" id="IPR007138">
    <property type="entry name" value="ABM_dom"/>
</dbReference>
<accession>K6P3Q1</accession>
<sequence length="115" mass="12621">MLIVINRIWPEPGSEQRLEEAFSRSPGMKDVPGCLGFEFWRREATGPAGHPGAGAADAAGGAGGRSEYLVVTRWESREAFEAWRRSAHFQHAHRDTGASAGARSELAVYEVLRRV</sequence>
<gene>
    <name evidence="2" type="ORF">ThesuDRAFT_01439</name>
</gene>
<dbReference type="InterPro" id="IPR050404">
    <property type="entry name" value="Heme-degrading_MO"/>
</dbReference>
<evidence type="ECO:0000313" key="3">
    <source>
        <dbReference type="Proteomes" id="UP000005710"/>
    </source>
</evidence>
<dbReference type="PANTHER" id="PTHR34474">
    <property type="entry name" value="SIGNAL TRANSDUCTION PROTEIN TRAP"/>
    <property type="match status" value="1"/>
</dbReference>
<name>K6P3Q1_9FIRM</name>
<dbReference type="PROSITE" id="PS51725">
    <property type="entry name" value="ABM"/>
    <property type="match status" value="1"/>
</dbReference>